<organism evidence="1 2">
    <name type="scientific">Pandoravirus celtis</name>
    <dbReference type="NCBI Taxonomy" id="2568002"/>
    <lineage>
        <taxon>Viruses</taxon>
        <taxon>Pandoravirus</taxon>
    </lineage>
</organism>
<evidence type="ECO:0000313" key="1">
    <source>
        <dbReference type="EMBL" id="QBZ81484.1"/>
    </source>
</evidence>
<name>A0A4D6EID6_9VIRU</name>
<proteinExistence type="predicted"/>
<dbReference type="InterPro" id="IPR045370">
    <property type="entry name" value="DUF5888"/>
</dbReference>
<dbReference type="Pfam" id="PF19235">
    <property type="entry name" value="DUF5888"/>
    <property type="match status" value="1"/>
</dbReference>
<reference evidence="1" key="1">
    <citation type="journal article" date="2019" name="Front. Microbiol.">
        <title>Pandoravirus Celtis Illustrates the Microevolution Processes at Work in the Giant Pandoraviridae Genomes.</title>
        <authorList>
            <person name="Legendre M."/>
            <person name="Alempic J.M."/>
            <person name="Philippe N."/>
            <person name="Lartigue A."/>
            <person name="Jeudy S."/>
            <person name="Poirot O."/>
            <person name="Ta N.T."/>
            <person name="Nin S."/>
            <person name="Coute Y."/>
            <person name="Abergel C."/>
            <person name="Claverie J.M."/>
        </authorList>
    </citation>
    <scope>NUCLEOTIDE SEQUENCE</scope>
</reference>
<evidence type="ECO:0000313" key="2">
    <source>
        <dbReference type="Proteomes" id="UP001237152"/>
    </source>
</evidence>
<dbReference type="EMBL" id="MK174290">
    <property type="protein sequence ID" value="QBZ81484.1"/>
    <property type="molecule type" value="Genomic_DNA"/>
</dbReference>
<protein>
    <submittedName>
        <fullName evidence="1">Uncharacterized protein</fullName>
    </submittedName>
</protein>
<dbReference type="Proteomes" id="UP001237152">
    <property type="component" value="Segment"/>
</dbReference>
<gene>
    <name evidence="1" type="ORF">pclt_cds_898</name>
</gene>
<sequence>MARGKLMTMTMTTTVTALTATVVAILALLVVVVPAPVSAAPGDPIYPGTLVRIYAVGPSQWVRRSPTHSTSPVRAADNISQSQATLFVLEGGPTNATIPLPSTTINLIDAFTTRPYCEPRDGVSGWSDTTIMCWETSDGAWLRVVAVGSSTSNTALNSGDEVYLYNVRNDRWCVAPTWPTNNAGLYCSFFTTGSMPSQARFRIESA</sequence>
<accession>A0A4D6EID6</accession>